<gene>
    <name evidence="2" type="ORF">EZ437_03795</name>
</gene>
<feature type="chain" id="PRO_5020438516" evidence="1">
    <location>
        <begin position="22"/>
        <end position="343"/>
    </location>
</feature>
<dbReference type="AlphaFoldDB" id="A0A4R0NQ40"/>
<dbReference type="OrthoDB" id="1495718at2"/>
<organism evidence="2 3">
    <name type="scientific">Pedobacter psychroterrae</name>
    <dbReference type="NCBI Taxonomy" id="2530453"/>
    <lineage>
        <taxon>Bacteria</taxon>
        <taxon>Pseudomonadati</taxon>
        <taxon>Bacteroidota</taxon>
        <taxon>Sphingobacteriia</taxon>
        <taxon>Sphingobacteriales</taxon>
        <taxon>Sphingobacteriaceae</taxon>
        <taxon>Pedobacter</taxon>
    </lineage>
</organism>
<evidence type="ECO:0000313" key="2">
    <source>
        <dbReference type="EMBL" id="TCD03111.1"/>
    </source>
</evidence>
<dbReference type="EMBL" id="SJSL01000001">
    <property type="protein sequence ID" value="TCD03111.1"/>
    <property type="molecule type" value="Genomic_DNA"/>
</dbReference>
<evidence type="ECO:0000256" key="1">
    <source>
        <dbReference type="SAM" id="SignalP"/>
    </source>
</evidence>
<keyword evidence="3" id="KW-1185">Reference proteome</keyword>
<dbReference type="Pfam" id="PF11276">
    <property type="entry name" value="DUF3078"/>
    <property type="match status" value="1"/>
</dbReference>
<proteinExistence type="predicted"/>
<name>A0A4R0NQ40_9SPHI</name>
<reference evidence="2 3" key="1">
    <citation type="submission" date="2019-02" db="EMBL/GenBank/DDBJ databases">
        <title>Pedobacter sp. RP-1-14 sp. nov., isolated from Arctic soil.</title>
        <authorList>
            <person name="Dahal R.H."/>
        </authorList>
    </citation>
    <scope>NUCLEOTIDE SEQUENCE [LARGE SCALE GENOMIC DNA]</scope>
    <source>
        <strain evidence="2 3">RP-1-14</strain>
    </source>
</reference>
<keyword evidence="1" id="KW-0732">Signal</keyword>
<feature type="signal peptide" evidence="1">
    <location>
        <begin position="1"/>
        <end position="21"/>
    </location>
</feature>
<comment type="caution">
    <text evidence="2">The sequence shown here is derived from an EMBL/GenBank/DDBJ whole genome shotgun (WGS) entry which is preliminary data.</text>
</comment>
<evidence type="ECO:0000313" key="3">
    <source>
        <dbReference type="Proteomes" id="UP000293347"/>
    </source>
</evidence>
<sequence length="343" mass="39072">MKSFNICLLLLLLTTSASLFAQEVDTIPIDTKGLEIKLKRSPLPTRSGSLVFKPVQIAPITINEKVNYWKTNTAIGIDVNQGAFSKNWKAGGVNSMAIGGMINYRAAYAKESYSYTSDLRLEYGKIKNKEQLPKKTKDRLFWDHKAGLQLSKSWFFFGSVTLETQFDRGYAYYRDSENKERDQLISKFFSPAYLTESIGFEYKPVAYFSTRLGTGTAKQTFVTDMDALIDADTARNHKVTKTEFYGVPKDKNFRNELAFQITSTFGEKQIAKNLFLYARYNMFIPYDRPLVHVDHRLDVTLKAKVNRFMNVQINGVGIFDKDSDNEVQASQNLSMGIAFSLPR</sequence>
<accession>A0A4R0NQ40</accession>
<dbReference type="InterPro" id="IPR021428">
    <property type="entry name" value="DUF3078"/>
</dbReference>
<protein>
    <submittedName>
        <fullName evidence="2">DUF3078 domain-containing protein</fullName>
    </submittedName>
</protein>
<dbReference type="RefSeq" id="WP_131593402.1">
    <property type="nucleotide sequence ID" value="NZ_SJSL01000001.1"/>
</dbReference>
<dbReference type="Proteomes" id="UP000293347">
    <property type="component" value="Unassembled WGS sequence"/>
</dbReference>